<accession>A0A221KIF6</accession>
<evidence type="ECO:0000256" key="9">
    <source>
        <dbReference type="RuleBase" id="RU365103"/>
    </source>
</evidence>
<dbReference type="PANTHER" id="PTHR42755:SF1">
    <property type="entry name" value="3-DEOXY-D-MANNO-OCTULOSONIC ACID TRANSFERASE, MITOCHONDRIAL-RELATED"/>
    <property type="match status" value="1"/>
</dbReference>
<keyword evidence="12" id="KW-1185">Reference proteome</keyword>
<feature type="site" description="Transition state stabilizer" evidence="8">
    <location>
        <position position="216"/>
    </location>
</feature>
<feature type="site" description="Transition state stabilizer" evidence="8">
    <location>
        <position position="140"/>
    </location>
</feature>
<dbReference type="Pfam" id="PF04413">
    <property type="entry name" value="Glycos_transf_N"/>
    <property type="match status" value="1"/>
</dbReference>
<feature type="active site" description="Proton acceptor" evidence="7">
    <location>
        <position position="70"/>
    </location>
</feature>
<dbReference type="Gene3D" id="3.40.50.2000">
    <property type="entry name" value="Glycogen Phosphorylase B"/>
    <property type="match status" value="1"/>
</dbReference>
<dbReference type="InterPro" id="IPR038107">
    <property type="entry name" value="Glycos_transf_N_sf"/>
</dbReference>
<sequence length="441" mass="47695">MNTAFSPREALAYGAYTTLMRAALPLYGARVAWRGRQEPGYVEHWPQRLGWQLPTLAPGAVWVHAVSLGETKAAAPLIAALRAAQPDMRLLLTHTTATGREAGRALLRPGDAQAWLPYDTPGAVRRFLYTLRPKLGVLMETEIWPVLLHEAQRAGVPMVLANARLSERSARRGRRLAALLHPAGRALAQALAQTEADAQRLHAAGVPCVAVCGNLKYDLTPPPEQLAQGRRWREQLARPVLLFANTRDGEEQALLARWPAWRAQWRTALAAEPLLVIVPRHPQRFAAVAQWVRASGMRLAQRSQWRDDVPTDALRADVWLGDSLGELALYYACADVALLGGSFEPLGGHNLIEAAACACPMVLGPSTFNFAEAAVQAVQAGAAWQEPGLDAALIQAAEMLADTDWRAEAAEAAAHFSAAHRGAAQRMVEAMAAQLTAPAVG</sequence>
<dbReference type="EC" id="2.4.99.12" evidence="2 9"/>
<keyword evidence="9" id="KW-0472">Membrane</keyword>
<evidence type="ECO:0000259" key="10">
    <source>
        <dbReference type="Pfam" id="PF04413"/>
    </source>
</evidence>
<dbReference type="GO" id="GO:0009244">
    <property type="term" value="P:lipopolysaccharide core region biosynthetic process"/>
    <property type="evidence" value="ECO:0007669"/>
    <property type="project" value="UniProtKB-UniRule"/>
</dbReference>
<evidence type="ECO:0000256" key="4">
    <source>
        <dbReference type="ARBA" id="ARBA00022679"/>
    </source>
</evidence>
<keyword evidence="9" id="KW-1003">Cell membrane</keyword>
<dbReference type="EMBL" id="CP022423">
    <property type="protein sequence ID" value="ASM78699.1"/>
    <property type="molecule type" value="Genomic_DNA"/>
</dbReference>
<evidence type="ECO:0000256" key="2">
    <source>
        <dbReference type="ARBA" id="ARBA00012621"/>
    </source>
</evidence>
<evidence type="ECO:0000256" key="8">
    <source>
        <dbReference type="PIRSR" id="PIRSR639901-2"/>
    </source>
</evidence>
<dbReference type="SUPFAM" id="SSF53756">
    <property type="entry name" value="UDP-Glycosyltransferase/glycogen phosphorylase"/>
    <property type="match status" value="1"/>
</dbReference>
<evidence type="ECO:0000256" key="5">
    <source>
        <dbReference type="ARBA" id="ARBA00031445"/>
    </source>
</evidence>
<keyword evidence="9" id="KW-0448">Lipopolysaccharide biosynthesis</keyword>
<dbReference type="GO" id="GO:0043842">
    <property type="term" value="F:Kdo transferase activity"/>
    <property type="evidence" value="ECO:0007669"/>
    <property type="project" value="UniProtKB-EC"/>
</dbReference>
<evidence type="ECO:0000256" key="3">
    <source>
        <dbReference type="ARBA" id="ARBA00019077"/>
    </source>
</evidence>
<feature type="domain" description="3-deoxy-D-manno-octulosonic-acid transferase N-terminal" evidence="10">
    <location>
        <begin position="43"/>
        <end position="218"/>
    </location>
</feature>
<dbReference type="UniPathway" id="UPA00958"/>
<protein>
    <recommendedName>
        <fullName evidence="3 9">3-deoxy-D-manno-octulosonic acid transferase</fullName>
        <shortName evidence="9">Kdo transferase</shortName>
        <ecNumber evidence="2 9">2.4.99.12</ecNumber>
    </recommendedName>
    <alternativeName>
        <fullName evidence="5 9">Lipid IV(A) 3-deoxy-D-manno-octulosonic acid transferase</fullName>
    </alternativeName>
</protein>
<comment type="subcellular location">
    <subcellularLocation>
        <location evidence="9">Cell membrane</location>
    </subcellularLocation>
</comment>
<dbReference type="KEGG" id="vff:VITFI_CDS2922"/>
<dbReference type="PANTHER" id="PTHR42755">
    <property type="entry name" value="3-DEOXY-MANNO-OCTULOSONATE CYTIDYLYLTRANSFERASE"/>
    <property type="match status" value="1"/>
</dbReference>
<comment type="function">
    <text evidence="9">Involved in lipopolysaccharide (LPS) biosynthesis. Catalyzes the transfer of 3-deoxy-D-manno-octulosonate (Kdo) residue(s) from CMP-Kdo to lipid IV(A), the tetraacyldisaccharide-1,4'-bisphosphate precursor of lipid A.</text>
</comment>
<name>A0A221KIF6_VITFI</name>
<keyword evidence="4 9" id="KW-0808">Transferase</keyword>
<proteinExistence type="inferred from homology"/>
<evidence type="ECO:0000256" key="7">
    <source>
        <dbReference type="PIRSR" id="PIRSR639901-1"/>
    </source>
</evidence>
<comment type="catalytic activity">
    <reaction evidence="6 9">
        <text>lipid IVA (E. coli) + CMP-3-deoxy-beta-D-manno-octulosonate = alpha-Kdo-(2-&gt;6)-lipid IVA (E. coli) + CMP + H(+)</text>
        <dbReference type="Rhea" id="RHEA:28066"/>
        <dbReference type="ChEBI" id="CHEBI:15378"/>
        <dbReference type="ChEBI" id="CHEBI:58603"/>
        <dbReference type="ChEBI" id="CHEBI:60364"/>
        <dbReference type="ChEBI" id="CHEBI:60377"/>
        <dbReference type="ChEBI" id="CHEBI:85987"/>
        <dbReference type="EC" id="2.4.99.12"/>
    </reaction>
</comment>
<evidence type="ECO:0000313" key="12">
    <source>
        <dbReference type="Proteomes" id="UP000199729"/>
    </source>
</evidence>
<dbReference type="GO" id="GO:0005886">
    <property type="term" value="C:plasma membrane"/>
    <property type="evidence" value="ECO:0007669"/>
    <property type="project" value="UniProtKB-SubCell"/>
</dbReference>
<comment type="pathway">
    <text evidence="1 9">Bacterial outer membrane biogenesis; LPS core biosynthesis.</text>
</comment>
<dbReference type="InterPro" id="IPR039901">
    <property type="entry name" value="Kdotransferase"/>
</dbReference>
<comment type="similarity">
    <text evidence="9">Belongs to the glycosyltransferase group 1 family.</text>
</comment>
<evidence type="ECO:0000313" key="11">
    <source>
        <dbReference type="EMBL" id="ASM78699.1"/>
    </source>
</evidence>
<dbReference type="GO" id="GO:0009245">
    <property type="term" value="P:lipid A biosynthetic process"/>
    <property type="evidence" value="ECO:0007669"/>
    <property type="project" value="TreeGrafter"/>
</dbReference>
<dbReference type="InterPro" id="IPR007507">
    <property type="entry name" value="Glycos_transf_N"/>
</dbReference>
<dbReference type="RefSeq" id="WP_232476629.1">
    <property type="nucleotide sequence ID" value="NZ_CP022423.1"/>
</dbReference>
<evidence type="ECO:0000256" key="6">
    <source>
        <dbReference type="ARBA" id="ARBA00049183"/>
    </source>
</evidence>
<reference evidence="11 12" key="1">
    <citation type="submission" date="2017-07" db="EMBL/GenBank/DDBJ databases">
        <title>Complete Genome Sequence of the cosmetic ferment Vitreoscilla filiformis (ATCC15551).</title>
        <authorList>
            <person name="Contreras S."/>
            <person name="Sagory-Zalkind P."/>
            <person name="Blanquart H."/>
            <person name="Iltis A."/>
            <person name="Morand S.C."/>
        </authorList>
    </citation>
    <scope>NUCLEOTIDE SEQUENCE [LARGE SCALE GENOMIC DNA]</scope>
    <source>
        <strain evidence="11 12">ATCC 15551</strain>
    </source>
</reference>
<dbReference type="Gene3D" id="3.40.50.11720">
    <property type="entry name" value="3-Deoxy-D-manno-octulosonic-acid transferase, N-terminal domain"/>
    <property type="match status" value="1"/>
</dbReference>
<dbReference type="Proteomes" id="UP000199729">
    <property type="component" value="Chromosome"/>
</dbReference>
<evidence type="ECO:0000256" key="1">
    <source>
        <dbReference type="ARBA" id="ARBA00004713"/>
    </source>
</evidence>
<gene>
    <name evidence="11" type="ORF">VITFI_CDS2922</name>
</gene>
<organism evidence="11 12">
    <name type="scientific">Vitreoscilla filiformis</name>
    <dbReference type="NCBI Taxonomy" id="63"/>
    <lineage>
        <taxon>Bacteria</taxon>
        <taxon>Pseudomonadati</taxon>
        <taxon>Pseudomonadota</taxon>
        <taxon>Betaproteobacteria</taxon>
        <taxon>Neisseriales</taxon>
        <taxon>Neisseriaceae</taxon>
        <taxon>Vitreoscilla</taxon>
    </lineage>
</organism>
<dbReference type="AlphaFoldDB" id="A0A221KIF6"/>